<keyword evidence="4 6" id="KW-0067">ATP-binding</keyword>
<dbReference type="STRING" id="255247.ABE41_005965"/>
<dbReference type="AlphaFoldDB" id="A0A1B1Z273"/>
<accession>A0A1B1Z273</accession>
<reference evidence="6 7" key="1">
    <citation type="submission" date="2016-08" db="EMBL/GenBank/DDBJ databases">
        <title>Complete genome sequence of Fictibacillus arsenicus G25-54, a strain with toxicity to nematodes and a potential arsenic-resistance activity.</title>
        <authorList>
            <person name="Zheng Z."/>
        </authorList>
    </citation>
    <scope>NUCLEOTIDE SEQUENCE [LARGE SCALE GENOMIC DNA]</scope>
    <source>
        <strain evidence="6 7">G25-54</strain>
    </source>
</reference>
<dbReference type="PANTHER" id="PTHR43776:SF7">
    <property type="entry name" value="D,D-DIPEPTIDE TRANSPORT ATP-BINDING PROTEIN DDPF-RELATED"/>
    <property type="match status" value="1"/>
</dbReference>
<dbReference type="GO" id="GO:0016887">
    <property type="term" value="F:ATP hydrolysis activity"/>
    <property type="evidence" value="ECO:0007669"/>
    <property type="project" value="InterPro"/>
</dbReference>
<evidence type="ECO:0000259" key="5">
    <source>
        <dbReference type="PROSITE" id="PS50893"/>
    </source>
</evidence>
<dbReference type="GO" id="GO:0005524">
    <property type="term" value="F:ATP binding"/>
    <property type="evidence" value="ECO:0007669"/>
    <property type="project" value="UniProtKB-KW"/>
</dbReference>
<dbReference type="InterPro" id="IPR003593">
    <property type="entry name" value="AAA+_ATPase"/>
</dbReference>
<name>A0A1B1Z273_9BACL</name>
<dbReference type="Gene3D" id="3.40.50.300">
    <property type="entry name" value="P-loop containing nucleotide triphosphate hydrolases"/>
    <property type="match status" value="1"/>
</dbReference>
<evidence type="ECO:0000256" key="2">
    <source>
        <dbReference type="ARBA" id="ARBA00022448"/>
    </source>
</evidence>
<keyword evidence="7" id="KW-1185">Reference proteome</keyword>
<dbReference type="KEGG" id="far:ABE41_005965"/>
<evidence type="ECO:0000313" key="6">
    <source>
        <dbReference type="EMBL" id="ANX11547.1"/>
    </source>
</evidence>
<dbReference type="EMBL" id="CP016761">
    <property type="protein sequence ID" value="ANX11547.1"/>
    <property type="molecule type" value="Genomic_DNA"/>
</dbReference>
<dbReference type="SMART" id="SM00382">
    <property type="entry name" value="AAA"/>
    <property type="match status" value="1"/>
</dbReference>
<feature type="domain" description="ABC transporter" evidence="5">
    <location>
        <begin position="5"/>
        <end position="251"/>
    </location>
</feature>
<dbReference type="SUPFAM" id="SSF52540">
    <property type="entry name" value="P-loop containing nucleoside triphosphate hydrolases"/>
    <property type="match status" value="1"/>
</dbReference>
<dbReference type="PROSITE" id="PS50893">
    <property type="entry name" value="ABC_TRANSPORTER_2"/>
    <property type="match status" value="1"/>
</dbReference>
<keyword evidence="2" id="KW-0813">Transport</keyword>
<dbReference type="Pfam" id="PF00005">
    <property type="entry name" value="ABC_tran"/>
    <property type="match status" value="1"/>
</dbReference>
<dbReference type="InterPro" id="IPR050319">
    <property type="entry name" value="ABC_transp_ATP-bind"/>
</dbReference>
<proteinExistence type="inferred from homology"/>
<evidence type="ECO:0000313" key="7">
    <source>
        <dbReference type="Proteomes" id="UP000077412"/>
    </source>
</evidence>
<keyword evidence="3" id="KW-0547">Nucleotide-binding</keyword>
<dbReference type="InterPro" id="IPR003439">
    <property type="entry name" value="ABC_transporter-like_ATP-bd"/>
</dbReference>
<evidence type="ECO:0000256" key="3">
    <source>
        <dbReference type="ARBA" id="ARBA00022741"/>
    </source>
</evidence>
<dbReference type="CDD" id="cd03257">
    <property type="entry name" value="ABC_NikE_OppD_transporters"/>
    <property type="match status" value="1"/>
</dbReference>
<dbReference type="PANTHER" id="PTHR43776">
    <property type="entry name" value="TRANSPORT ATP-BINDING PROTEIN"/>
    <property type="match status" value="1"/>
</dbReference>
<sequence length="259" mass="28797">MTNMLEINSLTKTYGGNVILNGISLTMNQGESLGIIGESGSGKSTLSRVITGLDNIDEGEVVFQGISLDPKKGKSLKKLRRHVQIVFQDPSSSLNPKLPVWKSAIEPLENYTDAMPAYLQHVKHNKKSMAEVLFNKVGLSKDLLERYPHQLSGGQKQRVAIARGISLQPDLLICDEPTSSLDVSIQAQILNLLKELKRDLNMSYLFISHDLAAVQFMCDKIAVLKDGTILDMFRTEEIFSETRHEYTKKLVSIALQNAL</sequence>
<dbReference type="InterPro" id="IPR017871">
    <property type="entry name" value="ABC_transporter-like_CS"/>
</dbReference>
<gene>
    <name evidence="6" type="ORF">ABE41_005965</name>
</gene>
<evidence type="ECO:0000256" key="4">
    <source>
        <dbReference type="ARBA" id="ARBA00022840"/>
    </source>
</evidence>
<dbReference type="GO" id="GO:0055085">
    <property type="term" value="P:transmembrane transport"/>
    <property type="evidence" value="ECO:0007669"/>
    <property type="project" value="UniProtKB-ARBA"/>
</dbReference>
<dbReference type="PROSITE" id="PS00211">
    <property type="entry name" value="ABC_TRANSPORTER_1"/>
    <property type="match status" value="1"/>
</dbReference>
<organism evidence="6 7">
    <name type="scientific">Fictibacillus arsenicus</name>
    <dbReference type="NCBI Taxonomy" id="255247"/>
    <lineage>
        <taxon>Bacteria</taxon>
        <taxon>Bacillati</taxon>
        <taxon>Bacillota</taxon>
        <taxon>Bacilli</taxon>
        <taxon>Bacillales</taxon>
        <taxon>Fictibacillaceae</taxon>
        <taxon>Fictibacillus</taxon>
    </lineage>
</organism>
<dbReference type="InterPro" id="IPR027417">
    <property type="entry name" value="P-loop_NTPase"/>
</dbReference>
<protein>
    <submittedName>
        <fullName evidence="6">Peptide ABC transporter ATP-binding protein</fullName>
    </submittedName>
</protein>
<comment type="similarity">
    <text evidence="1">Belongs to the ABC transporter superfamily.</text>
</comment>
<dbReference type="Proteomes" id="UP000077412">
    <property type="component" value="Chromosome"/>
</dbReference>
<evidence type="ECO:0000256" key="1">
    <source>
        <dbReference type="ARBA" id="ARBA00005417"/>
    </source>
</evidence>